<dbReference type="OrthoDB" id="1274357at2"/>
<protein>
    <submittedName>
        <fullName evidence="1">Uncharacterized protein</fullName>
    </submittedName>
</protein>
<name>A0A3D9CI25_9FLAO</name>
<evidence type="ECO:0000313" key="1">
    <source>
        <dbReference type="EMBL" id="REC65309.1"/>
    </source>
</evidence>
<evidence type="ECO:0000313" key="2">
    <source>
        <dbReference type="Proteomes" id="UP000256769"/>
    </source>
</evidence>
<accession>A0A3D9CI25</accession>
<sequence>MKFPTLEENEFTVLMANCETGIVLDVNFNIYQNNIENQEVYSIFENIQQAKEFINKTSEKYDKIEFIIYNSKQEVVEFIKAKFGS</sequence>
<comment type="caution">
    <text evidence="1">The sequence shown here is derived from an EMBL/GenBank/DDBJ whole genome shotgun (WGS) entry which is preliminary data.</text>
</comment>
<dbReference type="AlphaFoldDB" id="A0A3D9CI25"/>
<dbReference type="EMBL" id="QNUE01000015">
    <property type="protein sequence ID" value="REC65309.1"/>
    <property type="molecule type" value="Genomic_DNA"/>
</dbReference>
<dbReference type="Proteomes" id="UP000256769">
    <property type="component" value="Unassembled WGS sequence"/>
</dbReference>
<dbReference type="RefSeq" id="WP_115962574.1">
    <property type="nucleotide sequence ID" value="NZ_CBCRVL010000014.1"/>
</dbReference>
<organism evidence="1 2">
    <name type="scientific">Chryseobacterium flavum</name>
    <dbReference type="NCBI Taxonomy" id="415851"/>
    <lineage>
        <taxon>Bacteria</taxon>
        <taxon>Pseudomonadati</taxon>
        <taxon>Bacteroidota</taxon>
        <taxon>Flavobacteriia</taxon>
        <taxon>Flavobacteriales</taxon>
        <taxon>Weeksellaceae</taxon>
        <taxon>Chryseobacterium group</taxon>
        <taxon>Chryseobacterium</taxon>
    </lineage>
</organism>
<keyword evidence="2" id="KW-1185">Reference proteome</keyword>
<proteinExistence type="predicted"/>
<reference evidence="1 2" key="1">
    <citation type="journal article" date="2007" name="Int. J. Syst. Evol. Microbiol.">
        <title>Chryseobacterium flavum sp. nov., isolated from polluted soil.</title>
        <authorList>
            <person name="Zhou Y."/>
            <person name="Dong J."/>
            <person name="Wang X."/>
            <person name="Huang X."/>
            <person name="Zhang K.Y."/>
            <person name="Zhang Y.Q."/>
            <person name="Guo Y.F."/>
            <person name="Lai R."/>
            <person name="Li W.J."/>
        </authorList>
    </citation>
    <scope>NUCLEOTIDE SEQUENCE [LARGE SCALE GENOMIC DNA]</scope>
    <source>
        <strain evidence="1 2">KCTC 12877</strain>
    </source>
</reference>
<gene>
    <name evidence="1" type="ORF">DRF59_16310</name>
</gene>